<feature type="signal peptide" evidence="2">
    <location>
        <begin position="1"/>
        <end position="20"/>
    </location>
</feature>
<accession>A0ABV6QBV1</accession>
<evidence type="ECO:0000313" key="5">
    <source>
        <dbReference type="Proteomes" id="UP001589832"/>
    </source>
</evidence>
<reference evidence="4 5" key="1">
    <citation type="submission" date="2024-09" db="EMBL/GenBank/DDBJ databases">
        <authorList>
            <person name="Sun Q."/>
            <person name="Mori K."/>
        </authorList>
    </citation>
    <scope>NUCLEOTIDE SEQUENCE [LARGE SCALE GENOMIC DNA]</scope>
    <source>
        <strain evidence="4 5">NCAIM B.02481</strain>
    </source>
</reference>
<dbReference type="InterPro" id="IPR028994">
    <property type="entry name" value="Integrin_alpha_N"/>
</dbReference>
<name>A0ABV6QBV1_9FLAO</name>
<dbReference type="SUPFAM" id="SSF69318">
    <property type="entry name" value="Integrin alpha N-terminal domain"/>
    <property type="match status" value="1"/>
</dbReference>
<proteinExistence type="predicted"/>
<evidence type="ECO:0000259" key="3">
    <source>
        <dbReference type="Pfam" id="PF18962"/>
    </source>
</evidence>
<keyword evidence="1 2" id="KW-0732">Signal</keyword>
<feature type="chain" id="PRO_5046398059" evidence="2">
    <location>
        <begin position="21"/>
        <end position="477"/>
    </location>
</feature>
<dbReference type="InterPro" id="IPR013517">
    <property type="entry name" value="FG-GAP"/>
</dbReference>
<dbReference type="NCBIfam" id="TIGR04183">
    <property type="entry name" value="Por_Secre_tail"/>
    <property type="match status" value="1"/>
</dbReference>
<dbReference type="Pfam" id="PF13517">
    <property type="entry name" value="FG-GAP_3"/>
    <property type="match status" value="2"/>
</dbReference>
<feature type="domain" description="Secretion system C-terminal sorting" evidence="3">
    <location>
        <begin position="410"/>
        <end position="473"/>
    </location>
</feature>
<dbReference type="Proteomes" id="UP001589832">
    <property type="component" value="Unassembled WGS sequence"/>
</dbReference>
<gene>
    <name evidence="4" type="ORF">ACFFGA_14445</name>
</gene>
<protein>
    <submittedName>
        <fullName evidence="4">T9SS type A sorting domain-containing protein</fullName>
    </submittedName>
</protein>
<evidence type="ECO:0000313" key="4">
    <source>
        <dbReference type="EMBL" id="MFC0605766.1"/>
    </source>
</evidence>
<sequence length="477" mass="51389">MKKTLLALFSIFFLINLTNSQTVWEKSMTNIDDATGNNPYTIASDFIDGDGNLDILVGTDTDHILVWYKGNGDGTFVEQPAITNTLVNIVGIKLFDVNNDTYKDIIAVGFGNYTGSYGANSKLVWFTNDGSGNFGAEQLITDAYSGMSGLFIGTIDSGSTPDIAVTALVDNHVLWFSNDGSGNFTSPTTIDNTLSSPGVINMKDIDSDGDLDAVIATAAYSGDVIEIFRNDLIPGGTVAFTKDATSVATGKVGIFNANFVDLDGDSNLDILATEISCGFCSPSTGNLYWYEDNGAGFTEIAFNPSSSNPSVAQVKDVDNDNIDDIVLSHGALAGSIDLVWYKNNGSGSFGPEQTIDNTLEQVFVYNIADYDNDGDLDIASCEYGSDSLAYIENKYETLEINDFDKTGIKIFPNPTKDFLNFEGFNTASIQVSIYDILGKRVAQKTLNNGEALNVSELSNGIYTLKINNELTSKFIKE</sequence>
<dbReference type="PANTHER" id="PTHR44103">
    <property type="entry name" value="PROPROTEIN CONVERTASE P"/>
    <property type="match status" value="1"/>
</dbReference>
<dbReference type="EMBL" id="JBHLTQ010000007">
    <property type="protein sequence ID" value="MFC0605766.1"/>
    <property type="molecule type" value="Genomic_DNA"/>
</dbReference>
<comment type="caution">
    <text evidence="4">The sequence shown here is derived from an EMBL/GenBank/DDBJ whole genome shotgun (WGS) entry which is preliminary data.</text>
</comment>
<evidence type="ECO:0000256" key="2">
    <source>
        <dbReference type="SAM" id="SignalP"/>
    </source>
</evidence>
<dbReference type="InterPro" id="IPR026444">
    <property type="entry name" value="Secre_tail"/>
</dbReference>
<dbReference type="Pfam" id="PF18962">
    <property type="entry name" value="Por_Secre_tail"/>
    <property type="match status" value="1"/>
</dbReference>
<keyword evidence="5" id="KW-1185">Reference proteome</keyword>
<dbReference type="PANTHER" id="PTHR44103:SF1">
    <property type="entry name" value="PROPROTEIN CONVERTASE P"/>
    <property type="match status" value="1"/>
</dbReference>
<dbReference type="RefSeq" id="WP_386065037.1">
    <property type="nucleotide sequence ID" value="NZ_JBHLTQ010000007.1"/>
</dbReference>
<organism evidence="4 5">
    <name type="scientific">Winogradskyella pulchriflava</name>
    <dbReference type="NCBI Taxonomy" id="1110688"/>
    <lineage>
        <taxon>Bacteria</taxon>
        <taxon>Pseudomonadati</taxon>
        <taxon>Bacteroidota</taxon>
        <taxon>Flavobacteriia</taxon>
        <taxon>Flavobacteriales</taxon>
        <taxon>Flavobacteriaceae</taxon>
        <taxon>Winogradskyella</taxon>
    </lineage>
</organism>
<evidence type="ECO:0000256" key="1">
    <source>
        <dbReference type="ARBA" id="ARBA00022729"/>
    </source>
</evidence>